<sequence length="27" mass="2832">MQGSNSPPPAIDFEDAPTGENRLGFAL</sequence>
<dbReference type="EMBL" id="UINC01015290">
    <property type="protein sequence ID" value="SVA64492.1"/>
    <property type="molecule type" value="Genomic_DNA"/>
</dbReference>
<reference evidence="2" key="1">
    <citation type="submission" date="2018-05" db="EMBL/GenBank/DDBJ databases">
        <authorList>
            <person name="Lanie J.A."/>
            <person name="Ng W.-L."/>
            <person name="Kazmierczak K.M."/>
            <person name="Andrzejewski T.M."/>
            <person name="Davidsen T.M."/>
            <person name="Wayne K.J."/>
            <person name="Tettelin H."/>
            <person name="Glass J.I."/>
            <person name="Rusch D."/>
            <person name="Podicherti R."/>
            <person name="Tsui H.-C.T."/>
            <person name="Winkler M.E."/>
        </authorList>
    </citation>
    <scope>NUCLEOTIDE SEQUENCE</scope>
</reference>
<accession>A0A381XJ21</accession>
<organism evidence="2">
    <name type="scientific">marine metagenome</name>
    <dbReference type="NCBI Taxonomy" id="408172"/>
    <lineage>
        <taxon>unclassified sequences</taxon>
        <taxon>metagenomes</taxon>
        <taxon>ecological metagenomes</taxon>
    </lineage>
</organism>
<dbReference type="AlphaFoldDB" id="A0A381XJ21"/>
<evidence type="ECO:0000313" key="2">
    <source>
        <dbReference type="EMBL" id="SVA64492.1"/>
    </source>
</evidence>
<proteinExistence type="predicted"/>
<feature type="non-terminal residue" evidence="2">
    <location>
        <position position="27"/>
    </location>
</feature>
<feature type="compositionally biased region" description="Pro residues" evidence="1">
    <location>
        <begin position="1"/>
        <end position="10"/>
    </location>
</feature>
<gene>
    <name evidence="2" type="ORF">METZ01_LOCUS117346</name>
</gene>
<evidence type="ECO:0000256" key="1">
    <source>
        <dbReference type="SAM" id="MobiDB-lite"/>
    </source>
</evidence>
<name>A0A381XJ21_9ZZZZ</name>
<protein>
    <submittedName>
        <fullName evidence="2">Uncharacterized protein</fullName>
    </submittedName>
</protein>
<feature type="region of interest" description="Disordered" evidence="1">
    <location>
        <begin position="1"/>
        <end position="27"/>
    </location>
</feature>